<proteinExistence type="predicted"/>
<dbReference type="InterPro" id="IPR049552">
    <property type="entry name" value="PKS_DH_N"/>
</dbReference>
<sequence>MAGHTHKPDDIAVIGLGLRFPGNATSPEELWDVLNRKESQWSEFPKDRLNIDGYYHPSDRRQGSICFKGAHFLKEDITSFDASFFSIPTDEANAIDPQQRILLEVSYEALENAGIKKEDIDGGDCAVYVGSFVKDYEQICLRDPDWSPQYAATGNGTAIMSNRISYALNLHGPSMTLDTGCSASLIAVHLAAQSLRTGEASLAIAAGAGMILSPNTIMPMTALGFLSPEGRCFTFDSRANGYGRGEGIGSVILKRLSDAIRDNDTIHAVIRSSSTNQDGKTTGITLPSKEAQVANIRNAYAVADLDFNQTGYVECHGTGTQAGDWRELKAISETIAAGRPADRPVVVGSVKPNIGHLEGAAGIAGLIKGGNPNIDFEDWRVKVPTEVLNWPLPGIRRASVNCFGFGGSNAHVILDEASGYLSARGLKGNYSSIEAPRETVGNDQSNAPQLFLYSASDKGGVVRIMNSHLKTLEAEQANASPDFLRNYAYTLGSRRSNLDWKGFIVADSAASLHSKITEFDDKSTARSSLEKKPKLGFVFCGQGSQWAQMGKDLMSYSVFSASLNAASAYMKHVLGSSFDIVEEIFKAPTQSRISYPEIAQPATTALQVAIVDLLASFDILPKHVVGHSSGEIAAAYAVGSVSREAAWKIAYYRGLAAASIPIRAPKLRGGMMVVGMSLEKTEKYLLSVAKSARVACVNSPRSITVSGQEEAIQWIAKDLREKNIFNKVLDVKTAYHSSHMKLVEYDYKDSLGILHANPTSQGVKMFSSVTGELALGSELDAEYWARNLVSPVQYVAAVESLMSLPLDERPDILVEISPSAALRSPTVDILSDDKAAPKYYSVLERKQAGPESLLKLIGELWSQGRPINMDNVVDRGDSDITLKCLSTLPTYPWNHSKKYWYETHLSRANRFRKYPRQDLIGSPTADSVPFEPRWRGYLRVPESPWIQDHQVQKAIVYPAAGMVSMVLEGAKQMAIEANSTQLLGFELADLIIEKAILVPNTAHGIEVALNIRSDPGSIGSNGRIGVQEFAIYSKPLDRAWERHATGTLRFHYKVGDWEATFHSHEAKYKVLDETCTESLVPRQLYEHLDAVGMNYGSTFQNLIEVRKNDNASISKVRIPDTKSKMPAKFEYPHLIHPATLDAMFHTLLAIEPVPMVPVAIKSLFVSANIGAEAGTIFKGHSTTSITGIRDAEATIVMRQPDVEHGYVVIDGLRLTRLSTPSPLDGGFLANHRNLCTQIFWKEDATFASPSSYSEQVDILAHKYPDLAVLQVGASHGLTLATLGVVAPSKDEAPRLARYTIVGADDDETVSRGLLFVKGTSLEAFMETSSDVSTIQATYNLIVVGNDSQVDVESLKTLLKPNGFLLTQTKYDQTATDAHVRFTDEATELILEVYKSRPTSGSKPGDVILLTSSESNQETDEFLTALKQLQEADKLPFSISTTSAEEILANPELIREKVVVSLLDFSGVESRDSSVYDWEQKDFNSFYALQNNAKALLWITRGANMTPKNPKGSLIVGIARTLMSEDPLKTVVTFDLDIDSKLQDLSVINNFLSVFNTAFGTKPGPGPLEVEYAEKAGKLYVPRLTTISPLNRIIEDDDFDSVIQKRFDYHKGPGLQLSIARPGIKDDNLYFTESEPKELQEDEVEIAFDEASLSFLDIETVLGRTNDSFIGLDVKGQIKRVGSAVSDFSTGDEVVALVKNGSIQNTLNVQSQFVKRLNTKIVPSFFISAYYALFHVGRATRGRKVLVHAGASAFGLAAIDLALAAGVGVFATVFGAEVDQQREILETRGISKDHILDAEAGSFIGALQVATNGKGVDVVYNPTLEHIDVHLKYVRKCGTVVQFASKSPAPQSARASLSSMTIVNFDLRQLLEEDSEFVGELFDRTVQLLEELSFSPAQDASGEKRFDVSNLKNSLLHIQQAPYFGFASVVANLDSKSTVSVLNNSVTKPLNKSLDPEGTYLLAGGLGGLGKSISELLVSNGVRHLAYLSRSGASSEAAKSFTEDLKSKGVDARAYAVDICDAAALESTIKTAVTAEMPSIRGVFQCAAVIKDAVFDNMTFGDWDIAVKPKTVGSWNLVQALNAAGQDPFYVFLASSAGVIGNRGQANYASGNCFEDAMARCLRLQGKHAVSIDLGPILGAGMLAEDESILDILRASGFYGIRHSDFLKVVEHAIIGETTPGTPVPTQITLGIGSGGIINQNQPADPYWSRTALYSYLNLVDMPPPDLTITTGSSNLDMKSMLACASDVDSATNIVCIGLSNMLAKAMNMLPEEIDINRPPNNYGVDSLVAVGVRNWILSNCSVQFSVFEILSDSTIIEMSKDIAEKGGYGR</sequence>
<evidence type="ECO:0000313" key="11">
    <source>
        <dbReference type="Proteomes" id="UP001338125"/>
    </source>
</evidence>
<dbReference type="InterPro" id="IPR020841">
    <property type="entry name" value="PKS_Beta-ketoAc_synthase_dom"/>
</dbReference>
<dbReference type="InterPro" id="IPR036736">
    <property type="entry name" value="ACP-like_sf"/>
</dbReference>
<feature type="active site" description="Proton acceptor; for dehydratase activity" evidence="6">
    <location>
        <position position="949"/>
    </location>
</feature>
<dbReference type="InterPro" id="IPR009081">
    <property type="entry name" value="PP-bd_ACP"/>
</dbReference>
<evidence type="ECO:0000256" key="6">
    <source>
        <dbReference type="PROSITE-ProRule" id="PRU01363"/>
    </source>
</evidence>
<dbReference type="CDD" id="cd05274">
    <property type="entry name" value="KR_FAS_SDR_x"/>
    <property type="match status" value="1"/>
</dbReference>
<dbReference type="Gene3D" id="3.30.70.3290">
    <property type="match status" value="1"/>
</dbReference>
<dbReference type="Pfam" id="PF08659">
    <property type="entry name" value="KR"/>
    <property type="match status" value="1"/>
</dbReference>
<dbReference type="SUPFAM" id="SSF47336">
    <property type="entry name" value="ACP-like"/>
    <property type="match status" value="1"/>
</dbReference>
<dbReference type="Proteomes" id="UP001338125">
    <property type="component" value="Unassembled WGS sequence"/>
</dbReference>
<dbReference type="PANTHER" id="PTHR43775:SF29">
    <property type="entry name" value="ASPERFURANONE POLYKETIDE SYNTHASE AFOG-RELATED"/>
    <property type="match status" value="1"/>
</dbReference>
<dbReference type="Pfam" id="PF14765">
    <property type="entry name" value="PS-DH"/>
    <property type="match status" value="1"/>
</dbReference>
<keyword evidence="3" id="KW-0808">Transferase</keyword>
<dbReference type="InterPro" id="IPR001227">
    <property type="entry name" value="Ac_transferase_dom_sf"/>
</dbReference>
<dbReference type="InterPro" id="IPR050091">
    <property type="entry name" value="PKS_NRPS_Biosynth_Enz"/>
</dbReference>
<feature type="active site" description="Proton donor; for dehydratase activity" evidence="6">
    <location>
        <position position="1141"/>
    </location>
</feature>
<dbReference type="InterPro" id="IPR020807">
    <property type="entry name" value="PKS_DH"/>
</dbReference>
<dbReference type="SUPFAM" id="SSF55048">
    <property type="entry name" value="Probable ACP-binding domain of malonyl-CoA ACP transacylase"/>
    <property type="match status" value="1"/>
</dbReference>
<dbReference type="SMART" id="SM00823">
    <property type="entry name" value="PKS_PP"/>
    <property type="match status" value="1"/>
</dbReference>
<feature type="domain" description="PKS/mFAS DH" evidence="9">
    <location>
        <begin position="917"/>
        <end position="1223"/>
    </location>
</feature>
<dbReference type="PROSITE" id="PS00606">
    <property type="entry name" value="KS3_1"/>
    <property type="match status" value="1"/>
</dbReference>
<dbReference type="InterPro" id="IPR032821">
    <property type="entry name" value="PKS_assoc"/>
</dbReference>
<dbReference type="InterPro" id="IPR056501">
    <property type="entry name" value="NAD-bd_HRPKS_sdrA"/>
</dbReference>
<dbReference type="Gene3D" id="3.10.129.110">
    <property type="entry name" value="Polyketide synthase dehydratase"/>
    <property type="match status" value="1"/>
</dbReference>
<gene>
    <name evidence="10" type="ORF">PT974_09289</name>
</gene>
<evidence type="ECO:0000313" key="10">
    <source>
        <dbReference type="EMBL" id="KAK5991013.1"/>
    </source>
</evidence>
<evidence type="ECO:0000259" key="7">
    <source>
        <dbReference type="PROSITE" id="PS50075"/>
    </source>
</evidence>
<dbReference type="InterPro" id="IPR057326">
    <property type="entry name" value="KR_dom"/>
</dbReference>
<feature type="domain" description="Carrier" evidence="7">
    <location>
        <begin position="2252"/>
        <end position="2326"/>
    </location>
</feature>
<dbReference type="InterPro" id="IPR014030">
    <property type="entry name" value="Ketoacyl_synth_N"/>
</dbReference>
<dbReference type="InterPro" id="IPR014031">
    <property type="entry name" value="Ketoacyl_synth_C"/>
</dbReference>
<dbReference type="SMART" id="SM00822">
    <property type="entry name" value="PKS_KR"/>
    <property type="match status" value="1"/>
</dbReference>
<dbReference type="Pfam" id="PF23114">
    <property type="entry name" value="NAD-bd_HRPKS_sdrA"/>
    <property type="match status" value="1"/>
</dbReference>
<dbReference type="PROSITE" id="PS52004">
    <property type="entry name" value="KS3_2"/>
    <property type="match status" value="1"/>
</dbReference>
<feature type="domain" description="Ketosynthase family 3 (KS3)" evidence="8">
    <location>
        <begin position="8"/>
        <end position="416"/>
    </location>
</feature>
<dbReference type="SUPFAM" id="SSF51735">
    <property type="entry name" value="NAD(P)-binding Rossmann-fold domains"/>
    <property type="match status" value="2"/>
</dbReference>
<dbReference type="InterPro" id="IPR020843">
    <property type="entry name" value="ER"/>
</dbReference>
<dbReference type="PANTHER" id="PTHR43775">
    <property type="entry name" value="FATTY ACID SYNTHASE"/>
    <property type="match status" value="1"/>
</dbReference>
<evidence type="ECO:0000256" key="5">
    <source>
        <dbReference type="ARBA" id="ARBA00023268"/>
    </source>
</evidence>
<dbReference type="InterPro" id="IPR042104">
    <property type="entry name" value="PKS_dehydratase_sf"/>
</dbReference>
<dbReference type="InterPro" id="IPR011032">
    <property type="entry name" value="GroES-like_sf"/>
</dbReference>
<dbReference type="InterPro" id="IPR016039">
    <property type="entry name" value="Thiolase-like"/>
</dbReference>
<dbReference type="InterPro" id="IPR016036">
    <property type="entry name" value="Malonyl_transacylase_ACP-bd"/>
</dbReference>
<keyword evidence="2" id="KW-0597">Phosphoprotein</keyword>
<evidence type="ECO:0000259" key="9">
    <source>
        <dbReference type="PROSITE" id="PS52019"/>
    </source>
</evidence>
<keyword evidence="1" id="KW-0596">Phosphopantetheine</keyword>
<dbReference type="SUPFAM" id="SSF50129">
    <property type="entry name" value="GroES-like"/>
    <property type="match status" value="1"/>
</dbReference>
<comment type="caution">
    <text evidence="10">The sequence shown here is derived from an EMBL/GenBank/DDBJ whole genome shotgun (WGS) entry which is preliminary data.</text>
</comment>
<organism evidence="10 11">
    <name type="scientific">Cladobotryum mycophilum</name>
    <dbReference type="NCBI Taxonomy" id="491253"/>
    <lineage>
        <taxon>Eukaryota</taxon>
        <taxon>Fungi</taxon>
        <taxon>Dikarya</taxon>
        <taxon>Ascomycota</taxon>
        <taxon>Pezizomycotina</taxon>
        <taxon>Sordariomycetes</taxon>
        <taxon>Hypocreomycetidae</taxon>
        <taxon>Hypocreales</taxon>
        <taxon>Hypocreaceae</taxon>
        <taxon>Cladobotryum</taxon>
    </lineage>
</organism>
<dbReference type="SMART" id="SM00826">
    <property type="entry name" value="PKS_DH"/>
    <property type="match status" value="1"/>
</dbReference>
<dbReference type="SMART" id="SM00827">
    <property type="entry name" value="PKS_AT"/>
    <property type="match status" value="1"/>
</dbReference>
<dbReference type="Gene3D" id="3.40.47.10">
    <property type="match status" value="1"/>
</dbReference>
<dbReference type="EMBL" id="JAVFKD010000014">
    <property type="protein sequence ID" value="KAK5991013.1"/>
    <property type="molecule type" value="Genomic_DNA"/>
</dbReference>
<dbReference type="PROSITE" id="PS52019">
    <property type="entry name" value="PKS_MFAS_DH"/>
    <property type="match status" value="1"/>
</dbReference>
<evidence type="ECO:0000256" key="3">
    <source>
        <dbReference type="ARBA" id="ARBA00022679"/>
    </source>
</evidence>
<keyword evidence="5" id="KW-0511">Multifunctional enzyme</keyword>
<evidence type="ECO:0000256" key="2">
    <source>
        <dbReference type="ARBA" id="ARBA00022553"/>
    </source>
</evidence>
<name>A0ABR0SFS2_9HYPO</name>
<dbReference type="SMART" id="SM00825">
    <property type="entry name" value="PKS_KS"/>
    <property type="match status" value="1"/>
</dbReference>
<dbReference type="Pfam" id="PF00109">
    <property type="entry name" value="ketoacyl-synt"/>
    <property type="match status" value="1"/>
</dbReference>
<dbReference type="SUPFAM" id="SSF53901">
    <property type="entry name" value="Thiolase-like"/>
    <property type="match status" value="1"/>
</dbReference>
<dbReference type="SMART" id="SM00829">
    <property type="entry name" value="PKS_ER"/>
    <property type="match status" value="1"/>
</dbReference>
<dbReference type="Gene3D" id="3.90.180.10">
    <property type="entry name" value="Medium-chain alcohol dehydrogenases, catalytic domain"/>
    <property type="match status" value="1"/>
</dbReference>
<dbReference type="CDD" id="cd00833">
    <property type="entry name" value="PKS"/>
    <property type="match status" value="1"/>
</dbReference>
<dbReference type="InterPro" id="IPR013968">
    <property type="entry name" value="PKS_KR"/>
</dbReference>
<dbReference type="InterPro" id="IPR016035">
    <property type="entry name" value="Acyl_Trfase/lysoPLipase"/>
</dbReference>
<dbReference type="PROSITE" id="PS50075">
    <property type="entry name" value="CARRIER"/>
    <property type="match status" value="1"/>
</dbReference>
<dbReference type="Pfam" id="PF16197">
    <property type="entry name" value="KAsynt_C_assoc"/>
    <property type="match status" value="1"/>
</dbReference>
<feature type="region of interest" description="C-terminal hotdog fold" evidence="6">
    <location>
        <begin position="1076"/>
        <end position="1223"/>
    </location>
</feature>
<dbReference type="InterPro" id="IPR020806">
    <property type="entry name" value="PKS_PP-bd"/>
</dbReference>
<dbReference type="InterPro" id="IPR049900">
    <property type="entry name" value="PKS_mFAS_DH"/>
</dbReference>
<dbReference type="Pfam" id="PF00698">
    <property type="entry name" value="Acyl_transf_1"/>
    <property type="match status" value="1"/>
</dbReference>
<evidence type="ECO:0000256" key="4">
    <source>
        <dbReference type="ARBA" id="ARBA00023002"/>
    </source>
</evidence>
<keyword evidence="4" id="KW-0560">Oxidoreductase</keyword>
<dbReference type="InterPro" id="IPR036291">
    <property type="entry name" value="NAD(P)-bd_dom_sf"/>
</dbReference>
<feature type="region of interest" description="N-terminal hotdog fold" evidence="6">
    <location>
        <begin position="917"/>
        <end position="1055"/>
    </location>
</feature>
<protein>
    <submittedName>
        <fullName evidence="10">Reducing polyketide synthase FUB1</fullName>
    </submittedName>
</protein>
<dbReference type="Pfam" id="PF02801">
    <property type="entry name" value="Ketoacyl-synt_C"/>
    <property type="match status" value="1"/>
</dbReference>
<reference evidence="10 11" key="1">
    <citation type="submission" date="2024-01" db="EMBL/GenBank/DDBJ databases">
        <title>Complete genome of Cladobotryum mycophilum ATHUM6906.</title>
        <authorList>
            <person name="Christinaki A.C."/>
            <person name="Myridakis A.I."/>
            <person name="Kouvelis V.N."/>
        </authorList>
    </citation>
    <scope>NUCLEOTIDE SEQUENCE [LARGE SCALE GENOMIC DNA]</scope>
    <source>
        <strain evidence="10 11">ATHUM6906</strain>
    </source>
</reference>
<dbReference type="CDD" id="cd05195">
    <property type="entry name" value="enoyl_red"/>
    <property type="match status" value="1"/>
</dbReference>
<dbReference type="InterPro" id="IPR018201">
    <property type="entry name" value="Ketoacyl_synth_AS"/>
</dbReference>
<dbReference type="Pfam" id="PF21089">
    <property type="entry name" value="PKS_DH_N"/>
    <property type="match status" value="1"/>
</dbReference>
<evidence type="ECO:0000256" key="1">
    <source>
        <dbReference type="ARBA" id="ARBA00022450"/>
    </source>
</evidence>
<dbReference type="InterPro" id="IPR049551">
    <property type="entry name" value="PKS_DH_C"/>
</dbReference>
<evidence type="ECO:0000259" key="8">
    <source>
        <dbReference type="PROSITE" id="PS52004"/>
    </source>
</evidence>
<keyword evidence="11" id="KW-1185">Reference proteome</keyword>
<dbReference type="Gene3D" id="3.40.50.720">
    <property type="entry name" value="NAD(P)-binding Rossmann-like Domain"/>
    <property type="match status" value="2"/>
</dbReference>
<dbReference type="InterPro" id="IPR014043">
    <property type="entry name" value="Acyl_transferase_dom"/>
</dbReference>
<accession>A0ABR0SFS2</accession>
<dbReference type="Gene3D" id="3.40.366.10">
    <property type="entry name" value="Malonyl-Coenzyme A Acyl Carrier Protein, domain 2"/>
    <property type="match status" value="1"/>
</dbReference>
<dbReference type="SUPFAM" id="SSF52151">
    <property type="entry name" value="FabD/lysophospholipase-like"/>
    <property type="match status" value="1"/>
</dbReference>